<proteinExistence type="predicted"/>
<dbReference type="Proteomes" id="UP000277811">
    <property type="component" value="Unassembled WGS sequence"/>
</dbReference>
<sequence length="41" mass="4881">MNERFLNDSNPGLFGANDDFPEELYAEWFYSLEFSPDYIIN</sequence>
<evidence type="ECO:0000313" key="2">
    <source>
        <dbReference type="Proteomes" id="UP000277811"/>
    </source>
</evidence>
<gene>
    <name evidence="1" type="ORF">LUCI_5171</name>
</gene>
<name>A0A498RIF0_9FIRM</name>
<dbReference type="AlphaFoldDB" id="A0A498RIF0"/>
<protein>
    <submittedName>
        <fullName evidence="1">Uncharacterized protein</fullName>
    </submittedName>
</protein>
<evidence type="ECO:0000313" key="1">
    <source>
        <dbReference type="EMBL" id="VBB09873.1"/>
    </source>
</evidence>
<accession>A0A498RIF0</accession>
<dbReference type="RefSeq" id="WP_279386993.1">
    <property type="nucleotide sequence ID" value="NZ_UPPP01000134.1"/>
</dbReference>
<dbReference type="EMBL" id="UPPP01000134">
    <property type="protein sequence ID" value="VBB09873.1"/>
    <property type="molecule type" value="Genomic_DNA"/>
</dbReference>
<organism evidence="1 2">
    <name type="scientific">Lucifera butyrica</name>
    <dbReference type="NCBI Taxonomy" id="1351585"/>
    <lineage>
        <taxon>Bacteria</taxon>
        <taxon>Bacillati</taxon>
        <taxon>Bacillota</taxon>
        <taxon>Negativicutes</taxon>
        <taxon>Veillonellales</taxon>
        <taxon>Veillonellaceae</taxon>
        <taxon>Lucifera</taxon>
    </lineage>
</organism>
<keyword evidence="2" id="KW-1185">Reference proteome</keyword>
<reference evidence="1 2" key="1">
    <citation type="submission" date="2018-06" db="EMBL/GenBank/DDBJ databases">
        <authorList>
            <person name="Strepis N."/>
        </authorList>
    </citation>
    <scope>NUCLEOTIDE SEQUENCE [LARGE SCALE GENOMIC DNA]</scope>
    <source>
        <strain evidence="1">LUCI</strain>
    </source>
</reference>